<keyword evidence="2" id="KW-1185">Reference proteome</keyword>
<dbReference type="KEGG" id="psl:Psta_4728"/>
<gene>
    <name evidence="1" type="ordered locus">Psta_4728</name>
</gene>
<evidence type="ECO:0000313" key="2">
    <source>
        <dbReference type="Proteomes" id="UP000001887"/>
    </source>
</evidence>
<evidence type="ECO:0000313" key="1">
    <source>
        <dbReference type="EMBL" id="ADB19369.1"/>
    </source>
</evidence>
<accession>D2R838</accession>
<dbReference type="STRING" id="530564.Psta_4728"/>
<dbReference type="Proteomes" id="UP000001887">
    <property type="component" value="Chromosome"/>
</dbReference>
<reference evidence="1 2" key="1">
    <citation type="journal article" date="2009" name="Stand. Genomic Sci.">
        <title>Complete genome sequence of Pirellula staleyi type strain (ATCC 27377).</title>
        <authorList>
            <person name="Clum A."/>
            <person name="Tindall B.J."/>
            <person name="Sikorski J."/>
            <person name="Ivanova N."/>
            <person name="Mavrommatis K."/>
            <person name="Lucas S."/>
            <person name="Glavina del Rio T."/>
            <person name="Nolan M."/>
            <person name="Chen F."/>
            <person name="Tice H."/>
            <person name="Pitluck S."/>
            <person name="Cheng J.F."/>
            <person name="Chertkov O."/>
            <person name="Brettin T."/>
            <person name="Han C."/>
            <person name="Detter J.C."/>
            <person name="Kuske C."/>
            <person name="Bruce D."/>
            <person name="Goodwin L."/>
            <person name="Ovchinikova G."/>
            <person name="Pati A."/>
            <person name="Mikhailova N."/>
            <person name="Chen A."/>
            <person name="Palaniappan K."/>
            <person name="Land M."/>
            <person name="Hauser L."/>
            <person name="Chang Y.J."/>
            <person name="Jeffries C.D."/>
            <person name="Chain P."/>
            <person name="Rohde M."/>
            <person name="Goker M."/>
            <person name="Bristow J."/>
            <person name="Eisen J.A."/>
            <person name="Markowitz V."/>
            <person name="Hugenholtz P."/>
            <person name="Kyrpides N.C."/>
            <person name="Klenk H.P."/>
            <person name="Lapidus A."/>
        </authorList>
    </citation>
    <scope>NUCLEOTIDE SEQUENCE [LARGE SCALE GENOMIC DNA]</scope>
    <source>
        <strain evidence="2">ATCC 27377 / DSM 6068 / ICPB 4128</strain>
    </source>
</reference>
<dbReference type="EMBL" id="CP001848">
    <property type="protein sequence ID" value="ADB19369.1"/>
    <property type="molecule type" value="Genomic_DNA"/>
</dbReference>
<protein>
    <submittedName>
        <fullName evidence="1">Uncharacterized protein</fullName>
    </submittedName>
</protein>
<dbReference type="HOGENOM" id="CLU_3375179_0_0_0"/>
<organism evidence="1 2">
    <name type="scientific">Pirellula staleyi (strain ATCC 27377 / DSM 6068 / ICPB 4128)</name>
    <name type="common">Pirella staleyi</name>
    <dbReference type="NCBI Taxonomy" id="530564"/>
    <lineage>
        <taxon>Bacteria</taxon>
        <taxon>Pseudomonadati</taxon>
        <taxon>Planctomycetota</taxon>
        <taxon>Planctomycetia</taxon>
        <taxon>Pirellulales</taxon>
        <taxon>Pirellulaceae</taxon>
        <taxon>Pirellula</taxon>
    </lineage>
</organism>
<name>D2R838_PIRSD</name>
<proteinExistence type="predicted"/>
<dbReference type="AlphaFoldDB" id="D2R838"/>
<sequence length="34" mass="3508">MPCDSPLVPDPVVGHQTKEKVAPPACYALEGSNG</sequence>